<name>A0A2T7F0P9_9POAL</name>
<feature type="region of interest" description="Disordered" evidence="1">
    <location>
        <begin position="1"/>
        <end position="24"/>
    </location>
</feature>
<evidence type="ECO:0000313" key="2">
    <source>
        <dbReference type="EMBL" id="PUZ73655.1"/>
    </source>
</evidence>
<dbReference type="AlphaFoldDB" id="A0A2T7F0P9"/>
<organism evidence="2 3">
    <name type="scientific">Panicum hallii var. hallii</name>
    <dbReference type="NCBI Taxonomy" id="1504633"/>
    <lineage>
        <taxon>Eukaryota</taxon>
        <taxon>Viridiplantae</taxon>
        <taxon>Streptophyta</taxon>
        <taxon>Embryophyta</taxon>
        <taxon>Tracheophyta</taxon>
        <taxon>Spermatophyta</taxon>
        <taxon>Magnoliopsida</taxon>
        <taxon>Liliopsida</taxon>
        <taxon>Poales</taxon>
        <taxon>Poaceae</taxon>
        <taxon>PACMAD clade</taxon>
        <taxon>Panicoideae</taxon>
        <taxon>Panicodae</taxon>
        <taxon>Paniceae</taxon>
        <taxon>Panicinae</taxon>
        <taxon>Panicum</taxon>
        <taxon>Panicum sect. Panicum</taxon>
    </lineage>
</organism>
<sequence>MDVRRLYSRSNEIIDRPRTPNNSFTCLRQSLHKRSKGTPLHQQQRGSPSHLVDYCMRKKHMKQATKLQAY</sequence>
<proteinExistence type="predicted"/>
<dbReference type="Gramene" id="PUZ73655">
    <property type="protein sequence ID" value="PUZ73655"/>
    <property type="gene ID" value="GQ55_1G004800"/>
</dbReference>
<dbReference type="EMBL" id="CM009749">
    <property type="protein sequence ID" value="PUZ73655.1"/>
    <property type="molecule type" value="Genomic_DNA"/>
</dbReference>
<protein>
    <submittedName>
        <fullName evidence="2">Uncharacterized protein</fullName>
    </submittedName>
</protein>
<evidence type="ECO:0000313" key="3">
    <source>
        <dbReference type="Proteomes" id="UP000244336"/>
    </source>
</evidence>
<keyword evidence="3" id="KW-1185">Reference proteome</keyword>
<evidence type="ECO:0000256" key="1">
    <source>
        <dbReference type="SAM" id="MobiDB-lite"/>
    </source>
</evidence>
<dbReference type="Proteomes" id="UP000244336">
    <property type="component" value="Chromosome 1"/>
</dbReference>
<reference evidence="2 3" key="1">
    <citation type="submission" date="2018-04" db="EMBL/GenBank/DDBJ databases">
        <title>WGS assembly of Panicum hallii var. hallii HAL2.</title>
        <authorList>
            <person name="Lovell J."/>
            <person name="Jenkins J."/>
            <person name="Lowry D."/>
            <person name="Mamidi S."/>
            <person name="Sreedasyam A."/>
            <person name="Weng X."/>
            <person name="Barry K."/>
            <person name="Bonette J."/>
            <person name="Campitelli B."/>
            <person name="Daum C."/>
            <person name="Gordon S."/>
            <person name="Gould B."/>
            <person name="Lipzen A."/>
            <person name="MacQueen A."/>
            <person name="Palacio-Mejia J."/>
            <person name="Plott C."/>
            <person name="Shakirov E."/>
            <person name="Shu S."/>
            <person name="Yoshinaga Y."/>
            <person name="Zane M."/>
            <person name="Rokhsar D."/>
            <person name="Grimwood J."/>
            <person name="Schmutz J."/>
            <person name="Juenger T."/>
        </authorList>
    </citation>
    <scope>NUCLEOTIDE SEQUENCE [LARGE SCALE GENOMIC DNA]</scope>
    <source>
        <strain evidence="3">cv. HAL2</strain>
    </source>
</reference>
<accession>A0A2T7F0P9</accession>
<gene>
    <name evidence="2" type="ORF">GQ55_1G004800</name>
</gene>